<dbReference type="PANTHER" id="PTHR43685:SF2">
    <property type="entry name" value="GLYCOSYLTRANSFERASE 2-LIKE DOMAIN-CONTAINING PROTEIN"/>
    <property type="match status" value="1"/>
</dbReference>
<dbReference type="InterPro" id="IPR001173">
    <property type="entry name" value="Glyco_trans_2-like"/>
</dbReference>
<accession>A0ABS5Y585</accession>
<dbReference type="InterPro" id="IPR050834">
    <property type="entry name" value="Glycosyltransf_2"/>
</dbReference>
<gene>
    <name evidence="2" type="ORF">IXB28_12330</name>
</gene>
<dbReference type="Proteomes" id="UP001196661">
    <property type="component" value="Unassembled WGS sequence"/>
</dbReference>
<feature type="domain" description="Glycosyltransferase 2-like" evidence="1">
    <location>
        <begin position="10"/>
        <end position="132"/>
    </location>
</feature>
<sequence length="252" mass="28944">MNLLSNPKFSIITIVKNDSEGLRRTANSVLSQTYDDFEYIVINGDSDEEILNEITFLEQKAICVSEPDLGISDAFNKGLKIASGQWINFLNAGDTFVTNGILKEVSNTILEHSHCKIVSGYAKFGRNTIPKRAFKNHEPLHVKAMLSHQASFITRDIFDEIGSFDLTFKIRMDYDLWLRILKSHSFCLIDKIWVKYDLNGLSSLGSNIKKFFEEEKKANQKNGVNNYRVINAILDFRCFKARVKYSVFRFFI</sequence>
<dbReference type="CDD" id="cd06433">
    <property type="entry name" value="GT_2_WfgS_like"/>
    <property type="match status" value="1"/>
</dbReference>
<dbReference type="RefSeq" id="WP_215618893.1">
    <property type="nucleotide sequence ID" value="NZ_JADOER010000011.1"/>
</dbReference>
<reference evidence="2 3" key="1">
    <citation type="journal article" date="2021" name="Mar. Drugs">
        <title>Genome Reduction and Secondary Metabolism of the Marine Sponge-Associated Cyanobacterium Leptothoe.</title>
        <authorList>
            <person name="Konstantinou D."/>
            <person name="Popin R.V."/>
            <person name="Fewer D.P."/>
            <person name="Sivonen K."/>
            <person name="Gkelis S."/>
        </authorList>
    </citation>
    <scope>NUCLEOTIDE SEQUENCE [LARGE SCALE GENOMIC DNA]</scope>
    <source>
        <strain evidence="2 3">TAU-MAC 1615</strain>
    </source>
</reference>
<dbReference type="Pfam" id="PF00535">
    <property type="entry name" value="Glycos_transf_2"/>
    <property type="match status" value="1"/>
</dbReference>
<dbReference type="PANTHER" id="PTHR43685">
    <property type="entry name" value="GLYCOSYLTRANSFERASE"/>
    <property type="match status" value="1"/>
</dbReference>
<name>A0ABS5Y585_9CYAN</name>
<dbReference type="Gene3D" id="3.90.550.10">
    <property type="entry name" value="Spore Coat Polysaccharide Biosynthesis Protein SpsA, Chain A"/>
    <property type="match status" value="1"/>
</dbReference>
<dbReference type="SUPFAM" id="SSF53448">
    <property type="entry name" value="Nucleotide-diphospho-sugar transferases"/>
    <property type="match status" value="1"/>
</dbReference>
<evidence type="ECO:0000259" key="1">
    <source>
        <dbReference type="Pfam" id="PF00535"/>
    </source>
</evidence>
<comment type="caution">
    <text evidence="2">The sequence shown here is derived from an EMBL/GenBank/DDBJ whole genome shotgun (WGS) entry which is preliminary data.</text>
</comment>
<keyword evidence="3" id="KW-1185">Reference proteome</keyword>
<protein>
    <submittedName>
        <fullName evidence="2">Glycosyltransferase</fullName>
    </submittedName>
</protein>
<evidence type="ECO:0000313" key="2">
    <source>
        <dbReference type="EMBL" id="MBT9312998.1"/>
    </source>
</evidence>
<organism evidence="2 3">
    <name type="scientific">Leptothoe kymatousa TAU-MAC 1615</name>
    <dbReference type="NCBI Taxonomy" id="2364775"/>
    <lineage>
        <taxon>Bacteria</taxon>
        <taxon>Bacillati</taxon>
        <taxon>Cyanobacteriota</taxon>
        <taxon>Cyanophyceae</taxon>
        <taxon>Nodosilineales</taxon>
        <taxon>Cymatolegaceae</taxon>
        <taxon>Leptothoe</taxon>
        <taxon>Leptothoe kymatousa</taxon>
    </lineage>
</organism>
<dbReference type="EMBL" id="JADOER010000011">
    <property type="protein sequence ID" value="MBT9312998.1"/>
    <property type="molecule type" value="Genomic_DNA"/>
</dbReference>
<evidence type="ECO:0000313" key="3">
    <source>
        <dbReference type="Proteomes" id="UP001196661"/>
    </source>
</evidence>
<proteinExistence type="predicted"/>
<dbReference type="InterPro" id="IPR029044">
    <property type="entry name" value="Nucleotide-diphossugar_trans"/>
</dbReference>